<sequence length="22" mass="2670">MCNNQPQLPLLDEHRNLLLNFF</sequence>
<accession>A0A2P2QF08</accession>
<dbReference type="EMBL" id="GGEC01085108">
    <property type="protein sequence ID" value="MBX65592.1"/>
    <property type="molecule type" value="Transcribed_RNA"/>
</dbReference>
<reference evidence="1" key="1">
    <citation type="submission" date="2018-02" db="EMBL/GenBank/DDBJ databases">
        <title>Rhizophora mucronata_Transcriptome.</title>
        <authorList>
            <person name="Meera S.P."/>
            <person name="Sreeshan A."/>
            <person name="Augustine A."/>
        </authorList>
    </citation>
    <scope>NUCLEOTIDE SEQUENCE</scope>
    <source>
        <tissue evidence="1">Leaf</tissue>
    </source>
</reference>
<name>A0A2P2QF08_RHIMU</name>
<organism evidence="1">
    <name type="scientific">Rhizophora mucronata</name>
    <name type="common">Asiatic mangrove</name>
    <dbReference type="NCBI Taxonomy" id="61149"/>
    <lineage>
        <taxon>Eukaryota</taxon>
        <taxon>Viridiplantae</taxon>
        <taxon>Streptophyta</taxon>
        <taxon>Embryophyta</taxon>
        <taxon>Tracheophyta</taxon>
        <taxon>Spermatophyta</taxon>
        <taxon>Magnoliopsida</taxon>
        <taxon>eudicotyledons</taxon>
        <taxon>Gunneridae</taxon>
        <taxon>Pentapetalae</taxon>
        <taxon>rosids</taxon>
        <taxon>fabids</taxon>
        <taxon>Malpighiales</taxon>
        <taxon>Rhizophoraceae</taxon>
        <taxon>Rhizophora</taxon>
    </lineage>
</organism>
<proteinExistence type="predicted"/>
<dbReference type="AlphaFoldDB" id="A0A2P2QF08"/>
<protein>
    <submittedName>
        <fullName evidence="1">Uncharacterized protein</fullName>
    </submittedName>
</protein>
<evidence type="ECO:0000313" key="1">
    <source>
        <dbReference type="EMBL" id="MBX65592.1"/>
    </source>
</evidence>